<dbReference type="GO" id="GO:0016887">
    <property type="term" value="F:ATP hydrolysis activity"/>
    <property type="evidence" value="ECO:0007669"/>
    <property type="project" value="InterPro"/>
</dbReference>
<keyword evidence="5" id="KW-1185">Reference proteome</keyword>
<dbReference type="InterPro" id="IPR014201">
    <property type="entry name" value="Spore_IV_A"/>
</dbReference>
<dbReference type="NCBIfam" id="TIGR02836">
    <property type="entry name" value="spore_IV_A"/>
    <property type="match status" value="1"/>
</dbReference>
<dbReference type="EMBL" id="CP015405">
    <property type="protein sequence ID" value="ANU75267.1"/>
    <property type="molecule type" value="Genomic_DNA"/>
</dbReference>
<feature type="domain" description="Stage IV sporulation protein A middle" evidence="2">
    <location>
        <begin position="238"/>
        <end position="414"/>
    </location>
</feature>
<reference evidence="4" key="1">
    <citation type="submission" date="2017-04" db="EMBL/GenBank/DDBJ databases">
        <title>Complete Genome Sequences of Twelve Strains of a Stable Defined Moderately Diverse Mouse Microbiota 2 (sDMDMm2).</title>
        <authorList>
            <person name="Uchimura Y."/>
            <person name="Wyss M."/>
            <person name="Brugiroux S."/>
            <person name="Limenitakis J.P."/>
            <person name="Stecher B."/>
            <person name="McCoy K.D."/>
            <person name="Macpherson A.J."/>
        </authorList>
    </citation>
    <scope>NUCLEOTIDE SEQUENCE</scope>
    <source>
        <strain evidence="4">YL58</strain>
    </source>
</reference>
<dbReference type="Pfam" id="PF09547">
    <property type="entry name" value="SpoIVA_ATPase"/>
    <property type="match status" value="1"/>
</dbReference>
<dbReference type="InterPro" id="IPR046840">
    <property type="entry name" value="SpoIVA_C"/>
</dbReference>
<evidence type="ECO:0000259" key="1">
    <source>
        <dbReference type="Pfam" id="PF09547"/>
    </source>
</evidence>
<feature type="domain" description="Sporulation stage IV protein A C-terminal" evidence="3">
    <location>
        <begin position="415"/>
        <end position="489"/>
    </location>
</feature>
<accession>A0A1C7I6E3</accession>
<dbReference type="SUPFAM" id="SSF52540">
    <property type="entry name" value="P-loop containing nucleoside triphosphate hydrolases"/>
    <property type="match status" value="1"/>
</dbReference>
<dbReference type="Pfam" id="PF20439">
    <property type="entry name" value="SpoIVA_C"/>
    <property type="match status" value="1"/>
</dbReference>
<dbReference type="GO" id="GO:0005524">
    <property type="term" value="F:ATP binding"/>
    <property type="evidence" value="ECO:0007669"/>
    <property type="project" value="InterPro"/>
</dbReference>
<dbReference type="Gene3D" id="3.40.50.300">
    <property type="entry name" value="P-loop containing nucleotide triphosphate hydrolases"/>
    <property type="match status" value="1"/>
</dbReference>
<evidence type="ECO:0000259" key="2">
    <source>
        <dbReference type="Pfam" id="PF20438"/>
    </source>
</evidence>
<dbReference type="AlphaFoldDB" id="A0A1C7I6E3"/>
<proteinExistence type="predicted"/>
<dbReference type="STRING" id="1796616.A4V09_05515"/>
<sequence>MDTYNIYKDIQARTRGEIYIGVVGPVRTGKSTFVRRFMELAALPNMEETAQKEVRDQLPLSGSGKLITTVEPKFIPKDAAKIKIGDDMTAKIRLIDCVGYMVPDAAGNMEDGKERMVKTPWFGYEIPFHQAAETGTKKVIEEHSNIGLVITCDGSFGEIPRNNYIESEEKTVAELKKAGKPFLILVNSQKPYKEETLALCEELKQKYQAGVLSVNCEQLRRDDVTRIMEKVLYEFPIVQMEFFIPKWVEILPTDHYLKAELLSCIRELMGNMKYVKDATRDKMVLKSQYVRNLVPEALDLSTGKVRIRVDMDENWYYAVLSEMTGVSISDEYELIHTMQELAKMKEEYVKVREAISSVRGKGYGVVTPDKSEIRLEEPMVIKQGSKYGVKIKSVSPSIHMIRANIETEIAPIVGSEEQAKDLIEYIKNSDERQESIWQTNIFGKSIGQLVEDGIHTKLVQISDESQVKLQDTMQKIVNDSKGGMVCIII</sequence>
<dbReference type="InterPro" id="IPR046842">
    <property type="entry name" value="SpoIVA_ATPase"/>
</dbReference>
<protein>
    <submittedName>
        <fullName evidence="4">Stage IV sporulation protein A</fullName>
    </submittedName>
</protein>
<name>A0A1C7I6E3_9FIRM</name>
<dbReference type="GO" id="GO:0043934">
    <property type="term" value="P:sporulation"/>
    <property type="evidence" value="ECO:0007669"/>
    <property type="project" value="InterPro"/>
</dbReference>
<dbReference type="Proteomes" id="UP000092574">
    <property type="component" value="Chromosome"/>
</dbReference>
<gene>
    <name evidence="4" type="ORF">A4V09_05515</name>
</gene>
<dbReference type="RefSeq" id="WP_065541475.1">
    <property type="nucleotide sequence ID" value="NZ_CP015405.2"/>
</dbReference>
<evidence type="ECO:0000313" key="4">
    <source>
        <dbReference type="EMBL" id="ANU75267.1"/>
    </source>
</evidence>
<dbReference type="PIRSF" id="PIRSF007466">
    <property type="entry name" value="SpoIVA"/>
    <property type="match status" value="1"/>
</dbReference>
<dbReference type="Pfam" id="PF20438">
    <property type="entry name" value="SpoIVA_middle"/>
    <property type="match status" value="1"/>
</dbReference>
<dbReference type="OrthoDB" id="9761464at2"/>
<organism evidence="4 5">
    <name type="scientific">Blautia pseudococcoides</name>
    <dbReference type="NCBI Taxonomy" id="1796616"/>
    <lineage>
        <taxon>Bacteria</taxon>
        <taxon>Bacillati</taxon>
        <taxon>Bacillota</taxon>
        <taxon>Clostridia</taxon>
        <taxon>Lachnospirales</taxon>
        <taxon>Lachnospiraceae</taxon>
        <taxon>Blautia</taxon>
    </lineage>
</organism>
<evidence type="ECO:0000313" key="5">
    <source>
        <dbReference type="Proteomes" id="UP000092574"/>
    </source>
</evidence>
<dbReference type="InterPro" id="IPR027417">
    <property type="entry name" value="P-loop_NTPase"/>
</dbReference>
<evidence type="ECO:0000259" key="3">
    <source>
        <dbReference type="Pfam" id="PF20439"/>
    </source>
</evidence>
<dbReference type="KEGG" id="byl:A4V09_05515"/>
<dbReference type="InterPro" id="IPR046841">
    <property type="entry name" value="SpoIVA_middle"/>
</dbReference>
<feature type="domain" description="Stage IV sporulation protein A ATPase" evidence="1">
    <location>
        <begin position="1"/>
        <end position="236"/>
    </location>
</feature>